<reference evidence="1 2" key="1">
    <citation type="submission" date="2021-06" db="EMBL/GenBank/DDBJ databases">
        <title>Caerostris extrusa draft genome.</title>
        <authorList>
            <person name="Kono N."/>
            <person name="Arakawa K."/>
        </authorList>
    </citation>
    <scope>NUCLEOTIDE SEQUENCE [LARGE SCALE GENOMIC DNA]</scope>
</reference>
<dbReference type="EMBL" id="BPLR01021313">
    <property type="protein sequence ID" value="GIX88367.1"/>
    <property type="molecule type" value="Genomic_DNA"/>
</dbReference>
<protein>
    <submittedName>
        <fullName evidence="1">Uncharacterized protein</fullName>
    </submittedName>
</protein>
<gene>
    <name evidence="1" type="primary">AVEN_126862_1</name>
    <name evidence="1" type="ORF">CEXT_325551</name>
</gene>
<proteinExistence type="predicted"/>
<comment type="caution">
    <text evidence="1">The sequence shown here is derived from an EMBL/GenBank/DDBJ whole genome shotgun (WGS) entry which is preliminary data.</text>
</comment>
<keyword evidence="2" id="KW-1185">Reference proteome</keyword>
<evidence type="ECO:0000313" key="1">
    <source>
        <dbReference type="EMBL" id="GIX88367.1"/>
    </source>
</evidence>
<sequence length="137" mass="15870">MFRYGGEALFPKKEVLPVKIYVENAVNHEMRKNCYNELCNSNKNHETFSEIVEKKSNPELDTLSVEEFRDLMIEASTFNKSSKEESALLQKLRLDNPITDIEPSDKTTLLKTTLNFLFTEIQDTPLELVLHLILVHI</sequence>
<evidence type="ECO:0000313" key="2">
    <source>
        <dbReference type="Proteomes" id="UP001054945"/>
    </source>
</evidence>
<name>A0AAV4NU19_CAEEX</name>
<dbReference type="AlphaFoldDB" id="A0AAV4NU19"/>
<dbReference type="Proteomes" id="UP001054945">
    <property type="component" value="Unassembled WGS sequence"/>
</dbReference>
<accession>A0AAV4NU19</accession>
<organism evidence="1 2">
    <name type="scientific">Caerostris extrusa</name>
    <name type="common">Bark spider</name>
    <name type="synonym">Caerostris bankana</name>
    <dbReference type="NCBI Taxonomy" id="172846"/>
    <lineage>
        <taxon>Eukaryota</taxon>
        <taxon>Metazoa</taxon>
        <taxon>Ecdysozoa</taxon>
        <taxon>Arthropoda</taxon>
        <taxon>Chelicerata</taxon>
        <taxon>Arachnida</taxon>
        <taxon>Araneae</taxon>
        <taxon>Araneomorphae</taxon>
        <taxon>Entelegynae</taxon>
        <taxon>Araneoidea</taxon>
        <taxon>Araneidae</taxon>
        <taxon>Caerostris</taxon>
    </lineage>
</organism>